<dbReference type="SUPFAM" id="SSF53756">
    <property type="entry name" value="UDP-Glycosyltransferase/glycogen phosphorylase"/>
    <property type="match status" value="1"/>
</dbReference>
<dbReference type="InterPro" id="IPR002213">
    <property type="entry name" value="UDP_glucos_trans"/>
</dbReference>
<gene>
    <name evidence="2" type="ORF">P3X46_013737</name>
</gene>
<dbReference type="Proteomes" id="UP001174677">
    <property type="component" value="Chromosome 8"/>
</dbReference>
<dbReference type="PANTHER" id="PTHR48045:SF30">
    <property type="entry name" value="UDP-GLYCOSYLTRANSFERASE 76H1-LIKE"/>
    <property type="match status" value="1"/>
</dbReference>
<evidence type="ECO:0008006" key="4">
    <source>
        <dbReference type="Google" id="ProtNLM"/>
    </source>
</evidence>
<dbReference type="Gene3D" id="3.40.50.2000">
    <property type="entry name" value="Glycogen Phosphorylase B"/>
    <property type="match status" value="2"/>
</dbReference>
<protein>
    <recommendedName>
        <fullName evidence="4">Anthocyanidin 3-O-glucosyltransferase</fullName>
    </recommendedName>
</protein>
<keyword evidence="1" id="KW-0808">Transferase</keyword>
<dbReference type="EMBL" id="JARPOI010000008">
    <property type="protein sequence ID" value="KAJ9175158.1"/>
    <property type="molecule type" value="Genomic_DNA"/>
</dbReference>
<evidence type="ECO:0000256" key="1">
    <source>
        <dbReference type="ARBA" id="ARBA00022679"/>
    </source>
</evidence>
<proteinExistence type="predicted"/>
<organism evidence="2 3">
    <name type="scientific">Hevea brasiliensis</name>
    <name type="common">Para rubber tree</name>
    <name type="synonym">Siphonia brasiliensis</name>
    <dbReference type="NCBI Taxonomy" id="3981"/>
    <lineage>
        <taxon>Eukaryota</taxon>
        <taxon>Viridiplantae</taxon>
        <taxon>Streptophyta</taxon>
        <taxon>Embryophyta</taxon>
        <taxon>Tracheophyta</taxon>
        <taxon>Spermatophyta</taxon>
        <taxon>Magnoliopsida</taxon>
        <taxon>eudicotyledons</taxon>
        <taxon>Gunneridae</taxon>
        <taxon>Pentapetalae</taxon>
        <taxon>rosids</taxon>
        <taxon>fabids</taxon>
        <taxon>Malpighiales</taxon>
        <taxon>Euphorbiaceae</taxon>
        <taxon>Crotonoideae</taxon>
        <taxon>Micrandreae</taxon>
        <taxon>Hevea</taxon>
    </lineage>
</organism>
<sequence>MAWGLANSEQPFLWVIRPNLVCGSEWIELLPKDFKEAIREKRLHCEMGTKKEVLAHPTIGGFWSHYGWNSTLESICEGVPMICQPCFGDQKVNVMYVSHVWKMGLELENELEREEVAKAVRRLMVTAKGMKMRQQTIELKKVECCMKKGGSSYNSLIKLEQHILSY</sequence>
<keyword evidence="3" id="KW-1185">Reference proteome</keyword>
<evidence type="ECO:0000313" key="2">
    <source>
        <dbReference type="EMBL" id="KAJ9175158.1"/>
    </source>
</evidence>
<accession>A0ABQ9M5K1</accession>
<dbReference type="Pfam" id="PF00201">
    <property type="entry name" value="UDPGT"/>
    <property type="match status" value="1"/>
</dbReference>
<comment type="caution">
    <text evidence="2">The sequence shown here is derived from an EMBL/GenBank/DDBJ whole genome shotgun (WGS) entry which is preliminary data.</text>
</comment>
<name>A0ABQ9M5K1_HEVBR</name>
<reference evidence="2 3" key="1">
    <citation type="journal article" date="2023" name="Plant Biotechnol. J.">
        <title>Chromosome-level wild Hevea brasiliensis genome provides new tools for genomic-assisted breeding and valuable loci to elevate rubber yield.</title>
        <authorList>
            <person name="Cheng H."/>
            <person name="Song X."/>
            <person name="Hu Y."/>
            <person name="Wu T."/>
            <person name="Yang Q."/>
            <person name="An Z."/>
            <person name="Feng S."/>
            <person name="Deng Z."/>
            <person name="Wu W."/>
            <person name="Zeng X."/>
            <person name="Tu M."/>
            <person name="Wang X."/>
            <person name="Huang H."/>
        </authorList>
    </citation>
    <scope>NUCLEOTIDE SEQUENCE [LARGE SCALE GENOMIC DNA]</scope>
    <source>
        <strain evidence="2">MT/VB/25A 57/8</strain>
    </source>
</reference>
<dbReference type="PANTHER" id="PTHR48045">
    <property type="entry name" value="UDP-GLYCOSYLTRANSFERASE 72B1"/>
    <property type="match status" value="1"/>
</dbReference>
<evidence type="ECO:0000313" key="3">
    <source>
        <dbReference type="Proteomes" id="UP001174677"/>
    </source>
</evidence>